<dbReference type="Gene3D" id="3.40.50.1100">
    <property type="match status" value="2"/>
</dbReference>
<comment type="cofactor">
    <cofactor evidence="1">
        <name>pyridoxal 5'-phosphate</name>
        <dbReference type="ChEBI" id="CHEBI:597326"/>
    </cofactor>
</comment>
<evidence type="ECO:0000259" key="4">
    <source>
        <dbReference type="Pfam" id="PF00291"/>
    </source>
</evidence>
<dbReference type="PANTHER" id="PTHR48078">
    <property type="entry name" value="THREONINE DEHYDRATASE, MITOCHONDRIAL-RELATED"/>
    <property type="match status" value="1"/>
</dbReference>
<evidence type="ECO:0000256" key="3">
    <source>
        <dbReference type="ARBA" id="ARBA00023239"/>
    </source>
</evidence>
<keyword evidence="3" id="KW-0456">Lyase</keyword>
<dbReference type="PANTHER" id="PTHR48078:SF6">
    <property type="entry name" value="L-THREONINE DEHYDRATASE CATABOLIC TDCB"/>
    <property type="match status" value="1"/>
</dbReference>
<evidence type="ECO:0000256" key="1">
    <source>
        <dbReference type="ARBA" id="ARBA00001933"/>
    </source>
</evidence>
<dbReference type="GO" id="GO:0006565">
    <property type="term" value="P:L-serine catabolic process"/>
    <property type="evidence" value="ECO:0007669"/>
    <property type="project" value="TreeGrafter"/>
</dbReference>
<sequence length="376" mass="39708">MNDAQHITDQQSGENATGIWRFAKWLPAVPSNQRITLGEGNTPLVASRSLGKELGLSALHFKLEGANPTGSYKDRISALGVSLALTKGKVGCIGTSSGNAGASAAAYAARAGIPYYLYVLENILQAKMVQAALHKASITRIQGFGVSAEIGDRVFEWIEEQAKERNLETMITAYKYNANAMEAVKTISFELAQQLAFCPAPDAVFIPVGGGGLYAGISNGFRHLRQLGRIDSIPQLAAVQSAGCSNIVRAWTNGEAVPAPGDSTSMISGLQVPNPPDGERVLESLISKEGFGVSVSDSDVWYWQERLAAQEGIWCEPAAALSLAGVAEAVKDGRLKAGSSAVCILTGAGYKDGERAVAMAGVQENIPLVDINRLEN</sequence>
<dbReference type="SUPFAM" id="SSF53686">
    <property type="entry name" value="Tryptophan synthase beta subunit-like PLP-dependent enzymes"/>
    <property type="match status" value="1"/>
</dbReference>
<reference evidence="5" key="2">
    <citation type="submission" date="2020-09" db="EMBL/GenBank/DDBJ databases">
        <authorList>
            <person name="Sun Q."/>
            <person name="Zhou Y."/>
        </authorList>
    </citation>
    <scope>NUCLEOTIDE SEQUENCE</scope>
    <source>
        <strain evidence="5">CGMCC 1.15178</strain>
    </source>
</reference>
<dbReference type="InterPro" id="IPR001926">
    <property type="entry name" value="TrpB-like_PALP"/>
</dbReference>
<dbReference type="InterPro" id="IPR050147">
    <property type="entry name" value="Ser/Thr_Dehydratase"/>
</dbReference>
<evidence type="ECO:0000313" key="6">
    <source>
        <dbReference type="Proteomes" id="UP000612456"/>
    </source>
</evidence>
<dbReference type="GO" id="GO:0004794">
    <property type="term" value="F:threonine deaminase activity"/>
    <property type="evidence" value="ECO:0007669"/>
    <property type="project" value="TreeGrafter"/>
</dbReference>
<accession>A0A916ZJ81</accession>
<evidence type="ECO:0000313" key="5">
    <source>
        <dbReference type="EMBL" id="GGD99169.1"/>
    </source>
</evidence>
<comment type="caution">
    <text evidence="5">The sequence shown here is derived from an EMBL/GenBank/DDBJ whole genome shotgun (WGS) entry which is preliminary data.</text>
</comment>
<dbReference type="AlphaFoldDB" id="A0A916ZJ81"/>
<dbReference type="InterPro" id="IPR036052">
    <property type="entry name" value="TrpB-like_PALP_sf"/>
</dbReference>
<dbReference type="EMBL" id="BMHP01000011">
    <property type="protein sequence ID" value="GGD99169.1"/>
    <property type="molecule type" value="Genomic_DNA"/>
</dbReference>
<protein>
    <submittedName>
        <fullName evidence="5">Threonine synthase</fullName>
    </submittedName>
</protein>
<dbReference type="Proteomes" id="UP000612456">
    <property type="component" value="Unassembled WGS sequence"/>
</dbReference>
<keyword evidence="2" id="KW-0663">Pyridoxal phosphate</keyword>
<dbReference type="GO" id="GO:0006567">
    <property type="term" value="P:L-threonine catabolic process"/>
    <property type="evidence" value="ECO:0007669"/>
    <property type="project" value="TreeGrafter"/>
</dbReference>
<dbReference type="GO" id="GO:0003941">
    <property type="term" value="F:L-serine ammonia-lyase activity"/>
    <property type="evidence" value="ECO:0007669"/>
    <property type="project" value="TreeGrafter"/>
</dbReference>
<name>A0A916ZJ81_9BACL</name>
<proteinExistence type="predicted"/>
<dbReference type="GO" id="GO:0009097">
    <property type="term" value="P:isoleucine biosynthetic process"/>
    <property type="evidence" value="ECO:0007669"/>
    <property type="project" value="TreeGrafter"/>
</dbReference>
<organism evidence="5 6">
    <name type="scientific">Paenibacillus nasutitermitis</name>
    <dbReference type="NCBI Taxonomy" id="1652958"/>
    <lineage>
        <taxon>Bacteria</taxon>
        <taxon>Bacillati</taxon>
        <taxon>Bacillota</taxon>
        <taxon>Bacilli</taxon>
        <taxon>Bacillales</taxon>
        <taxon>Paenibacillaceae</taxon>
        <taxon>Paenibacillus</taxon>
    </lineage>
</organism>
<keyword evidence="6" id="KW-1185">Reference proteome</keyword>
<reference evidence="5" key="1">
    <citation type="journal article" date="2014" name="Int. J. Syst. Evol. Microbiol.">
        <title>Complete genome sequence of Corynebacterium casei LMG S-19264T (=DSM 44701T), isolated from a smear-ripened cheese.</title>
        <authorList>
            <consortium name="US DOE Joint Genome Institute (JGI-PGF)"/>
            <person name="Walter F."/>
            <person name="Albersmeier A."/>
            <person name="Kalinowski J."/>
            <person name="Ruckert C."/>
        </authorList>
    </citation>
    <scope>NUCLEOTIDE SEQUENCE</scope>
    <source>
        <strain evidence="5">CGMCC 1.15178</strain>
    </source>
</reference>
<dbReference type="Pfam" id="PF00291">
    <property type="entry name" value="PALP"/>
    <property type="match status" value="1"/>
</dbReference>
<gene>
    <name evidence="5" type="ORF">GCM10010911_67570</name>
</gene>
<feature type="domain" description="Tryptophan synthase beta chain-like PALP" evidence="4">
    <location>
        <begin position="35"/>
        <end position="347"/>
    </location>
</feature>
<evidence type="ECO:0000256" key="2">
    <source>
        <dbReference type="ARBA" id="ARBA00022898"/>
    </source>
</evidence>
<dbReference type="RefSeq" id="WP_188999877.1">
    <property type="nucleotide sequence ID" value="NZ_BMHP01000011.1"/>
</dbReference>